<sequence length="598" mass="67810">MVTVQDLPLEALQQICGFVASSYRPSLYDFTLVCKRWFLASNAIRFQKIRLTVENPKKLSTDLDHWNDVLRSTSGFGSVRRLEFEGELLADGSACAAKQTGTLQDFMVDSDDELESMLYTKYKNIAELPEVTIELDTHWTPVAHFVAQLRALRDLVFDCTNQFPPCLLDVLHQTLPNCRLHLHTFGLRNLYSYTGWARDLTQHEYALATSPSLHCITLLYGEGDPETQVDYHDLAVMRMSQGLAPNLRHVRVAANSISQLTYNIGARQRPKRDVFPNDTQDPNIRGELYSLKLSGALFGGLQAWNERIVFSSLQELILDTAIDPFSLEEASAYNFTSLRTLSLRLESDMLGENGLLDEATSVFLRSLPPLTALKLVNNFGHETFKAIIERHTSLQRIWLSPQRKHYQQEPAFTLTLDKIQDLTSHCSELRKVCLLVPRILDHSVDMAIYQSLGRLPQLKDLRLYREGFCRFDFDLFLSVEGTGRDGLAQLGEASQDAALNDDVARHIFHEIYQAQSKRGRPVFERLRIQYVNFTNDPPDAVRGLLDVSNLGFSVTLSPTQTHVCREAVTQGYRPPHLVVTAGSHIPEAIMRRIQQLST</sequence>
<accession>E4UQU9</accession>
<dbReference type="GeneID" id="10030059"/>
<proteinExistence type="predicted"/>
<dbReference type="InParanoid" id="E4UQU9"/>
<dbReference type="OrthoDB" id="3945550at2759"/>
<name>E4UQU9_ARTGP</name>
<protein>
    <submittedName>
        <fullName evidence="1">Protein kinase subdomain-containing protein</fullName>
    </submittedName>
</protein>
<evidence type="ECO:0000313" key="2">
    <source>
        <dbReference type="Proteomes" id="UP000002669"/>
    </source>
</evidence>
<dbReference type="AlphaFoldDB" id="E4UQU9"/>
<dbReference type="RefSeq" id="XP_003174758.1">
    <property type="nucleotide sequence ID" value="XM_003174710.1"/>
</dbReference>
<dbReference type="GO" id="GO:0016301">
    <property type="term" value="F:kinase activity"/>
    <property type="evidence" value="ECO:0007669"/>
    <property type="project" value="UniProtKB-KW"/>
</dbReference>
<reference evidence="2" key="1">
    <citation type="journal article" date="2012" name="MBio">
        <title>Comparative genome analysis of Trichophyton rubrum and related dermatophytes reveals candidate genes involved in infection.</title>
        <authorList>
            <person name="Martinez D.A."/>
            <person name="Oliver B.G."/>
            <person name="Graeser Y."/>
            <person name="Goldberg J.M."/>
            <person name="Li W."/>
            <person name="Martinez-Rossi N.M."/>
            <person name="Monod M."/>
            <person name="Shelest E."/>
            <person name="Barton R.C."/>
            <person name="Birch E."/>
            <person name="Brakhage A.A."/>
            <person name="Chen Z."/>
            <person name="Gurr S.J."/>
            <person name="Heiman D."/>
            <person name="Heitman J."/>
            <person name="Kosti I."/>
            <person name="Rossi A."/>
            <person name="Saif S."/>
            <person name="Samalova M."/>
            <person name="Saunders C.W."/>
            <person name="Shea T."/>
            <person name="Summerbell R.C."/>
            <person name="Xu J."/>
            <person name="Young S."/>
            <person name="Zeng Q."/>
            <person name="Birren B.W."/>
            <person name="Cuomo C.A."/>
            <person name="White T.C."/>
        </authorList>
    </citation>
    <scope>NUCLEOTIDE SEQUENCE [LARGE SCALE GENOMIC DNA]</scope>
    <source>
        <strain evidence="2">ATCC MYA-4604 / CBS 118893</strain>
    </source>
</reference>
<dbReference type="eggNOG" id="ENOG502SJ7Y">
    <property type="taxonomic scope" value="Eukaryota"/>
</dbReference>
<dbReference type="Proteomes" id="UP000002669">
    <property type="component" value="Unassembled WGS sequence"/>
</dbReference>
<dbReference type="Gene3D" id="3.80.10.10">
    <property type="entry name" value="Ribonuclease Inhibitor"/>
    <property type="match status" value="1"/>
</dbReference>
<organism evidence="2">
    <name type="scientific">Arthroderma gypseum (strain ATCC MYA-4604 / CBS 118893)</name>
    <name type="common">Microsporum gypseum</name>
    <dbReference type="NCBI Taxonomy" id="535722"/>
    <lineage>
        <taxon>Eukaryota</taxon>
        <taxon>Fungi</taxon>
        <taxon>Dikarya</taxon>
        <taxon>Ascomycota</taxon>
        <taxon>Pezizomycotina</taxon>
        <taxon>Eurotiomycetes</taxon>
        <taxon>Eurotiomycetidae</taxon>
        <taxon>Onygenales</taxon>
        <taxon>Arthrodermataceae</taxon>
        <taxon>Nannizzia</taxon>
    </lineage>
</organism>
<dbReference type="VEuPathDB" id="FungiDB:MGYG_02288"/>
<keyword evidence="1" id="KW-0418">Kinase</keyword>
<keyword evidence="1" id="KW-0808">Transferase</keyword>
<evidence type="ECO:0000313" key="1">
    <source>
        <dbReference type="EMBL" id="EFQ99275.1"/>
    </source>
</evidence>
<dbReference type="SUPFAM" id="SSF52047">
    <property type="entry name" value="RNI-like"/>
    <property type="match status" value="1"/>
</dbReference>
<dbReference type="HOGENOM" id="CLU_024672_0_1_1"/>
<dbReference type="OMA" id="PPCLLDV"/>
<keyword evidence="2" id="KW-1185">Reference proteome</keyword>
<gene>
    <name evidence="1" type="ORF">MGYG_02288</name>
</gene>
<dbReference type="InterPro" id="IPR032675">
    <property type="entry name" value="LRR_dom_sf"/>
</dbReference>
<dbReference type="EMBL" id="DS989823">
    <property type="protein sequence ID" value="EFQ99275.1"/>
    <property type="molecule type" value="Genomic_DNA"/>
</dbReference>